<reference evidence="2 3" key="1">
    <citation type="submission" date="2018-07" db="EMBL/GenBank/DDBJ databases">
        <title>Genomic Encyclopedia of Type Strains, Phase IV (KMG-IV): sequencing the most valuable type-strain genomes for metagenomic binning, comparative biology and taxonomic classification.</title>
        <authorList>
            <person name="Goeker M."/>
        </authorList>
    </citation>
    <scope>NUCLEOTIDE SEQUENCE [LARGE SCALE GENOMIC DNA]</scope>
    <source>
        <strain evidence="2 3">DSM 27016</strain>
    </source>
</reference>
<name>A0A369AFG0_9FIRM</name>
<dbReference type="AlphaFoldDB" id="A0A369AFG0"/>
<protein>
    <submittedName>
        <fullName evidence="2">Uncharacterized protein</fullName>
    </submittedName>
</protein>
<keyword evidence="3" id="KW-1185">Reference proteome</keyword>
<proteinExistence type="predicted"/>
<dbReference type="EMBL" id="QPJT01000047">
    <property type="protein sequence ID" value="RCX07883.1"/>
    <property type="molecule type" value="Genomic_DNA"/>
</dbReference>
<organism evidence="2 3">
    <name type="scientific">Anaerobacterium chartisolvens</name>
    <dbReference type="NCBI Taxonomy" id="1297424"/>
    <lineage>
        <taxon>Bacteria</taxon>
        <taxon>Bacillati</taxon>
        <taxon>Bacillota</taxon>
        <taxon>Clostridia</taxon>
        <taxon>Eubacteriales</taxon>
        <taxon>Oscillospiraceae</taxon>
        <taxon>Anaerobacterium</taxon>
    </lineage>
</organism>
<dbReference type="Proteomes" id="UP000253034">
    <property type="component" value="Unassembled WGS sequence"/>
</dbReference>
<evidence type="ECO:0000313" key="2">
    <source>
        <dbReference type="EMBL" id="RCX07883.1"/>
    </source>
</evidence>
<dbReference type="RefSeq" id="WP_114300315.1">
    <property type="nucleotide sequence ID" value="NZ_QPJT01000047.1"/>
</dbReference>
<evidence type="ECO:0000256" key="1">
    <source>
        <dbReference type="SAM" id="MobiDB-lite"/>
    </source>
</evidence>
<feature type="compositionally biased region" description="Basic and acidic residues" evidence="1">
    <location>
        <begin position="152"/>
        <end position="162"/>
    </location>
</feature>
<comment type="caution">
    <text evidence="2">The sequence shown here is derived from an EMBL/GenBank/DDBJ whole genome shotgun (WGS) entry which is preliminary data.</text>
</comment>
<dbReference type="OrthoDB" id="2085037at2"/>
<sequence>MTEEYRIFFNTGNEGEKAVKPELPVILALNGLIYEAASLKGTVAVIVKEAVNEDYLDAGSTETEWHLRVQAARSHVMLAAMMDKEAVVWSSSYGRIKENYSAGEDDPDYEDDFTGEPVKITVDDDLAFVKSLAGLGTVGVWVRDGYDLKAGEKDSGAKEEGGRYTSISDGQGLIF</sequence>
<evidence type="ECO:0000313" key="3">
    <source>
        <dbReference type="Proteomes" id="UP000253034"/>
    </source>
</evidence>
<feature type="region of interest" description="Disordered" evidence="1">
    <location>
        <begin position="152"/>
        <end position="175"/>
    </location>
</feature>
<gene>
    <name evidence="2" type="ORF">DFR58_1473</name>
</gene>
<accession>A0A369AFG0</accession>